<evidence type="ECO:0000256" key="10">
    <source>
        <dbReference type="SAM" id="Phobius"/>
    </source>
</evidence>
<dbReference type="GO" id="GO:0061630">
    <property type="term" value="F:ubiquitin protein ligase activity"/>
    <property type="evidence" value="ECO:0007669"/>
    <property type="project" value="UniProtKB-EC"/>
</dbReference>
<evidence type="ECO:0000256" key="3">
    <source>
        <dbReference type="ARBA" id="ARBA00012483"/>
    </source>
</evidence>
<keyword evidence="10" id="KW-0472">Membrane</keyword>
<dbReference type="Gramene" id="TKW17537">
    <property type="protein sequence ID" value="TKW17537"/>
    <property type="gene ID" value="SEVIR_5G374000v2"/>
</dbReference>
<dbReference type="Proteomes" id="UP000298652">
    <property type="component" value="Chromosome 5"/>
</dbReference>
<evidence type="ECO:0000256" key="6">
    <source>
        <dbReference type="ARBA" id="ARBA00022771"/>
    </source>
</evidence>
<dbReference type="EC" id="2.3.2.27" evidence="3"/>
<reference evidence="12" key="1">
    <citation type="submission" date="2019-03" db="EMBL/GenBank/DDBJ databases">
        <title>WGS assembly of Setaria viridis.</title>
        <authorList>
            <person name="Huang P."/>
            <person name="Jenkins J."/>
            <person name="Grimwood J."/>
            <person name="Barry K."/>
            <person name="Healey A."/>
            <person name="Mamidi S."/>
            <person name="Sreedasyam A."/>
            <person name="Shu S."/>
            <person name="Feldman M."/>
            <person name="Wu J."/>
            <person name="Yu Y."/>
            <person name="Chen C."/>
            <person name="Johnson J."/>
            <person name="Rokhsar D."/>
            <person name="Baxter I."/>
            <person name="Schmutz J."/>
            <person name="Brutnell T."/>
            <person name="Kellogg E."/>
        </authorList>
    </citation>
    <scope>NUCLEOTIDE SEQUENCE [LARGE SCALE GENOMIC DNA]</scope>
</reference>
<evidence type="ECO:0000256" key="1">
    <source>
        <dbReference type="ARBA" id="ARBA00000900"/>
    </source>
</evidence>
<dbReference type="PANTHER" id="PTHR46913:SF21">
    <property type="entry name" value="RING-TYPE E3 UBIQUITIN TRANSFERASE"/>
    <property type="match status" value="1"/>
</dbReference>
<evidence type="ECO:0000313" key="13">
    <source>
        <dbReference type="Proteomes" id="UP000298652"/>
    </source>
</evidence>
<dbReference type="Gene3D" id="3.30.40.10">
    <property type="entry name" value="Zinc/RING finger domain, C3HC4 (zinc finger)"/>
    <property type="match status" value="1"/>
</dbReference>
<dbReference type="SMART" id="SM00184">
    <property type="entry name" value="RING"/>
    <property type="match status" value="1"/>
</dbReference>
<sequence length="188" mass="19325">MAAQEALRWRYGDVDDGNFAVHGRGMPVLVALFGVLVCFVAICLYLRWACHRYNDRRGVSAALPRYWASSPGSSSAAPLGSTASVSPGLDDAAIAGLPVTLYRRPGGGAGAGAAADDAAAQCCPICLGELVEGDKVKALPRCGHGFHPECVDAWLRAQASCPLCRASLLAAATATKPPGDGIGSDEAV</sequence>
<organism evidence="12 13">
    <name type="scientific">Setaria viridis</name>
    <name type="common">Green bristlegrass</name>
    <name type="synonym">Setaria italica subsp. viridis</name>
    <dbReference type="NCBI Taxonomy" id="4556"/>
    <lineage>
        <taxon>Eukaryota</taxon>
        <taxon>Viridiplantae</taxon>
        <taxon>Streptophyta</taxon>
        <taxon>Embryophyta</taxon>
        <taxon>Tracheophyta</taxon>
        <taxon>Spermatophyta</taxon>
        <taxon>Magnoliopsida</taxon>
        <taxon>Liliopsida</taxon>
        <taxon>Poales</taxon>
        <taxon>Poaceae</taxon>
        <taxon>PACMAD clade</taxon>
        <taxon>Panicoideae</taxon>
        <taxon>Panicodae</taxon>
        <taxon>Paniceae</taxon>
        <taxon>Cenchrinae</taxon>
        <taxon>Setaria</taxon>
    </lineage>
</organism>
<name>A0A4U6V1H3_SETVI</name>
<keyword evidence="5" id="KW-0479">Metal-binding</keyword>
<dbReference type="GO" id="GO:0008270">
    <property type="term" value="F:zinc ion binding"/>
    <property type="evidence" value="ECO:0007669"/>
    <property type="project" value="UniProtKB-KW"/>
</dbReference>
<keyword evidence="6 9" id="KW-0863">Zinc-finger</keyword>
<evidence type="ECO:0000313" key="12">
    <source>
        <dbReference type="EMBL" id="TKW17537.1"/>
    </source>
</evidence>
<evidence type="ECO:0000259" key="11">
    <source>
        <dbReference type="PROSITE" id="PS50089"/>
    </source>
</evidence>
<keyword evidence="4" id="KW-0808">Transferase</keyword>
<evidence type="ECO:0000256" key="8">
    <source>
        <dbReference type="ARBA" id="ARBA00022833"/>
    </source>
</evidence>
<dbReference type="InterPro" id="IPR044600">
    <property type="entry name" value="ATL1/ATL16-like"/>
</dbReference>
<keyword evidence="10" id="KW-1133">Transmembrane helix</keyword>
<dbReference type="GO" id="GO:0016567">
    <property type="term" value="P:protein ubiquitination"/>
    <property type="evidence" value="ECO:0007669"/>
    <property type="project" value="InterPro"/>
</dbReference>
<comment type="catalytic activity">
    <reaction evidence="1">
        <text>S-ubiquitinyl-[E2 ubiquitin-conjugating enzyme]-L-cysteine + [acceptor protein]-L-lysine = [E2 ubiquitin-conjugating enzyme]-L-cysteine + N(6)-ubiquitinyl-[acceptor protein]-L-lysine.</text>
        <dbReference type="EC" id="2.3.2.27"/>
    </reaction>
</comment>
<dbReference type="EMBL" id="CM016556">
    <property type="protein sequence ID" value="TKW17537.1"/>
    <property type="molecule type" value="Genomic_DNA"/>
</dbReference>
<keyword evidence="7" id="KW-0833">Ubl conjugation pathway</keyword>
<dbReference type="SUPFAM" id="SSF57850">
    <property type="entry name" value="RING/U-box"/>
    <property type="match status" value="1"/>
</dbReference>
<dbReference type="PROSITE" id="PS50089">
    <property type="entry name" value="ZF_RING_2"/>
    <property type="match status" value="1"/>
</dbReference>
<dbReference type="AlphaFoldDB" id="A0A4U6V1H3"/>
<feature type="domain" description="RING-type" evidence="11">
    <location>
        <begin position="123"/>
        <end position="165"/>
    </location>
</feature>
<keyword evidence="13" id="KW-1185">Reference proteome</keyword>
<proteinExistence type="predicted"/>
<keyword evidence="10" id="KW-0812">Transmembrane</keyword>
<keyword evidence="8" id="KW-0862">Zinc</keyword>
<evidence type="ECO:0000256" key="2">
    <source>
        <dbReference type="ARBA" id="ARBA00004906"/>
    </source>
</evidence>
<evidence type="ECO:0000256" key="7">
    <source>
        <dbReference type="ARBA" id="ARBA00022786"/>
    </source>
</evidence>
<protein>
    <recommendedName>
        <fullName evidence="3">RING-type E3 ubiquitin transferase</fullName>
        <ecNumber evidence="3">2.3.2.27</ecNumber>
    </recommendedName>
</protein>
<dbReference type="PANTHER" id="PTHR46913">
    <property type="entry name" value="RING-H2 FINGER PROTEIN ATL16"/>
    <property type="match status" value="1"/>
</dbReference>
<accession>A0A4U6V1H3</accession>
<comment type="pathway">
    <text evidence="2">Protein modification; protein ubiquitination.</text>
</comment>
<feature type="transmembrane region" description="Helical" evidence="10">
    <location>
        <begin position="28"/>
        <end position="48"/>
    </location>
</feature>
<dbReference type="InterPro" id="IPR001841">
    <property type="entry name" value="Znf_RING"/>
</dbReference>
<gene>
    <name evidence="12" type="ORF">SEVIR_5G374000v2</name>
</gene>
<evidence type="ECO:0000256" key="4">
    <source>
        <dbReference type="ARBA" id="ARBA00022679"/>
    </source>
</evidence>
<dbReference type="InterPro" id="IPR013083">
    <property type="entry name" value="Znf_RING/FYVE/PHD"/>
</dbReference>
<evidence type="ECO:0000256" key="9">
    <source>
        <dbReference type="PROSITE-ProRule" id="PRU00175"/>
    </source>
</evidence>
<evidence type="ECO:0000256" key="5">
    <source>
        <dbReference type="ARBA" id="ARBA00022723"/>
    </source>
</evidence>
<dbReference type="Pfam" id="PF13639">
    <property type="entry name" value="zf-RING_2"/>
    <property type="match status" value="1"/>
</dbReference>
<dbReference type="OMA" id="CHRYNDR"/>